<dbReference type="Gene3D" id="3.30.470.20">
    <property type="entry name" value="ATP-grasp fold, B domain"/>
    <property type="match status" value="1"/>
</dbReference>
<evidence type="ECO:0000313" key="2">
    <source>
        <dbReference type="Proteomes" id="UP001231941"/>
    </source>
</evidence>
<reference evidence="1 2" key="1">
    <citation type="submission" date="2023-08" db="EMBL/GenBank/DDBJ databases">
        <authorList>
            <person name="Park J.-S."/>
        </authorList>
    </citation>
    <scope>NUCLEOTIDE SEQUENCE [LARGE SCALE GENOMIC DNA]</scope>
    <source>
        <strain evidence="1 2">2205SS18-9</strain>
    </source>
</reference>
<dbReference type="Proteomes" id="UP001231941">
    <property type="component" value="Unassembled WGS sequence"/>
</dbReference>
<organism evidence="1 2">
    <name type="scientific">Chengkuizengella axinellae</name>
    <dbReference type="NCBI Taxonomy" id="3064388"/>
    <lineage>
        <taxon>Bacteria</taxon>
        <taxon>Bacillati</taxon>
        <taxon>Bacillota</taxon>
        <taxon>Bacilli</taxon>
        <taxon>Bacillales</taxon>
        <taxon>Paenibacillaceae</taxon>
        <taxon>Chengkuizengella</taxon>
    </lineage>
</organism>
<sequence>MKNKPSLGVMTIYINSKKQFEERSYLKKLLLYGKKLGLNIFVFTPENVDVKNNKIHAYFYDQKIAKWIRKWTDIPDMIFDRCRFQGSPRFKQVQKFRNKYPDLIYLNRPLANKWIVHQKLSKNNKIKNVLPQCTLENKFDDVLKFMDQSKIAFYKPIKGTGGTGILKIKKLNDHKFLIQGRKHNRKIIPSQQVNKSQLKILCKSLNSIKTYMIQQGIDLKLDNGRVHDYRLLIQKDEAGQWNLTGCVGRMGPKGSVTSNLHGGGSALPADQLLSHWFENDQINRIKQNMEEISHEIVHEFESQGYELCELALDIAVDHSGKIWLLEVNSKPGRKAFSKIGEDKTYTKAIVKPLEYALWLYDNKNN</sequence>
<gene>
    <name evidence="1" type="ORF">Q5Y73_09760</name>
</gene>
<comment type="caution">
    <text evidence="1">The sequence shown here is derived from an EMBL/GenBank/DDBJ whole genome shotgun (WGS) entry which is preliminary data.</text>
</comment>
<evidence type="ECO:0000313" key="1">
    <source>
        <dbReference type="EMBL" id="MDP5274395.1"/>
    </source>
</evidence>
<dbReference type="InterPro" id="IPR026838">
    <property type="entry name" value="YheC/D"/>
</dbReference>
<dbReference type="SUPFAM" id="SSF56059">
    <property type="entry name" value="Glutathione synthetase ATP-binding domain-like"/>
    <property type="match status" value="1"/>
</dbReference>
<dbReference type="EMBL" id="JAVAMP010000003">
    <property type="protein sequence ID" value="MDP5274395.1"/>
    <property type="molecule type" value="Genomic_DNA"/>
</dbReference>
<dbReference type="RefSeq" id="WP_305991706.1">
    <property type="nucleotide sequence ID" value="NZ_JAVAMP010000003.1"/>
</dbReference>
<protein>
    <submittedName>
        <fullName evidence="1">YheC/YheD family protein</fullName>
    </submittedName>
</protein>
<name>A0ABT9J053_9BACL</name>
<dbReference type="Pfam" id="PF14398">
    <property type="entry name" value="ATPgrasp_YheCD"/>
    <property type="match status" value="1"/>
</dbReference>
<proteinExistence type="predicted"/>
<keyword evidence="2" id="KW-1185">Reference proteome</keyword>
<accession>A0ABT9J053</accession>